<dbReference type="EMBL" id="CP013987">
    <property type="protein sequence ID" value="ALZ85773.1"/>
    <property type="molecule type" value="Genomic_DNA"/>
</dbReference>
<dbReference type="KEGG" id="por:APT59_16755"/>
<reference evidence="1 2" key="1">
    <citation type="submission" date="2016-01" db="EMBL/GenBank/DDBJ databases">
        <title>Annotation of Pseudomonas oryzihabitans USDA-ARS-USMARC-56511.</title>
        <authorList>
            <person name="Harhay G.P."/>
            <person name="Harhay D.M."/>
            <person name="Smith T.P.L."/>
            <person name="Bono J.L."/>
            <person name="Heaton M.P."/>
            <person name="Clawson M.L."/>
            <person name="Chitko-Mckown C.G."/>
            <person name="Capik S.F."/>
            <person name="DeDonder K.D."/>
            <person name="Apley M.D."/>
            <person name="Lubbers B.V."/>
            <person name="White B.J."/>
            <person name="Larson R.L."/>
        </authorList>
    </citation>
    <scope>NUCLEOTIDE SEQUENCE [LARGE SCALE GENOMIC DNA]</scope>
    <source>
        <strain evidence="1 2">USDA-ARS-USMARC-56511</strain>
    </source>
</reference>
<organism evidence="1 2">
    <name type="scientific">Pseudomonas oryzihabitans</name>
    <dbReference type="NCBI Taxonomy" id="47885"/>
    <lineage>
        <taxon>Bacteria</taxon>
        <taxon>Pseudomonadati</taxon>
        <taxon>Pseudomonadota</taxon>
        <taxon>Gammaproteobacteria</taxon>
        <taxon>Pseudomonadales</taxon>
        <taxon>Pseudomonadaceae</taxon>
        <taxon>Pseudomonas</taxon>
    </lineage>
</organism>
<dbReference type="AlphaFoldDB" id="A0A0U4WU92"/>
<evidence type="ECO:0000313" key="1">
    <source>
        <dbReference type="EMBL" id="ALZ85773.1"/>
    </source>
</evidence>
<sequence length="186" mass="20473">MTRYLILPGWQGSGPDHWQTHWQRLLPDARRVEQENWQRPDPQRWVAALDRAIGQASTPVVVIAHSLGCVTVARWAASAPVARRQRVLAALLVAPADVERPGCPVELVGFAPLPRQPLPFPTRMVTSDNDHAISLTRAEALARDWGSDLDILPGAGHINTRSGHRQWEEGLLHLAKLGAAQGLRVA</sequence>
<dbReference type="RefSeq" id="WP_059315892.1">
    <property type="nucleotide sequence ID" value="NZ_CP013987.1"/>
</dbReference>
<dbReference type="Gene3D" id="3.40.50.1820">
    <property type="entry name" value="alpha/beta hydrolase"/>
    <property type="match status" value="1"/>
</dbReference>
<dbReference type="Pfam" id="PF06821">
    <property type="entry name" value="Ser_hydrolase"/>
    <property type="match status" value="1"/>
</dbReference>
<dbReference type="GO" id="GO:0016787">
    <property type="term" value="F:hydrolase activity"/>
    <property type="evidence" value="ECO:0007669"/>
    <property type="project" value="UniProtKB-KW"/>
</dbReference>
<dbReference type="SUPFAM" id="SSF53474">
    <property type="entry name" value="alpha/beta-Hydrolases"/>
    <property type="match status" value="1"/>
</dbReference>
<proteinExistence type="predicted"/>
<gene>
    <name evidence="1" type="ORF">APT59_16755</name>
</gene>
<evidence type="ECO:0000313" key="2">
    <source>
        <dbReference type="Proteomes" id="UP000064137"/>
    </source>
</evidence>
<dbReference type="OrthoDB" id="9804993at2"/>
<protein>
    <submittedName>
        <fullName evidence="1">Alpha/beta hydrolase</fullName>
    </submittedName>
</protein>
<dbReference type="InterPro" id="IPR010662">
    <property type="entry name" value="RBBP9/YdeN"/>
</dbReference>
<keyword evidence="1" id="KW-0378">Hydrolase</keyword>
<accession>A0A0U4WU92</accession>
<dbReference type="Proteomes" id="UP000064137">
    <property type="component" value="Chromosome"/>
</dbReference>
<dbReference type="InterPro" id="IPR029058">
    <property type="entry name" value="AB_hydrolase_fold"/>
</dbReference>
<name>A0A0U4WU92_9PSED</name>